<keyword evidence="7" id="KW-1185">Reference proteome</keyword>
<dbReference type="InterPro" id="IPR039424">
    <property type="entry name" value="SBP_5"/>
</dbReference>
<dbReference type="GO" id="GO:0015833">
    <property type="term" value="P:peptide transport"/>
    <property type="evidence" value="ECO:0007669"/>
    <property type="project" value="TreeGrafter"/>
</dbReference>
<dbReference type="Pfam" id="PF00496">
    <property type="entry name" value="SBP_bac_5"/>
    <property type="match status" value="1"/>
</dbReference>
<feature type="domain" description="Solute-binding protein family 5" evidence="5">
    <location>
        <begin position="81"/>
        <end position="444"/>
    </location>
</feature>
<dbReference type="AlphaFoldDB" id="Q8DIX3"/>
<dbReference type="EnsemblBacteria" id="BAC09010">
    <property type="protein sequence ID" value="BAC09010"/>
    <property type="gene ID" value="BAC09010"/>
</dbReference>
<dbReference type="Gene3D" id="3.40.190.10">
    <property type="entry name" value="Periplasmic binding protein-like II"/>
    <property type="match status" value="1"/>
</dbReference>
<dbReference type="KEGG" id="tel:tll1458"/>
<dbReference type="Gene3D" id="3.10.105.10">
    <property type="entry name" value="Dipeptide-binding Protein, Domain 3"/>
    <property type="match status" value="1"/>
</dbReference>
<comment type="subcellular location">
    <subcellularLocation>
        <location evidence="1">Cell envelope</location>
    </subcellularLocation>
</comment>
<evidence type="ECO:0000313" key="6">
    <source>
        <dbReference type="EMBL" id="BAC09010.1"/>
    </source>
</evidence>
<comment type="similarity">
    <text evidence="2">Belongs to the bacterial solute-binding protein 5 family.</text>
</comment>
<dbReference type="GO" id="GO:0030313">
    <property type="term" value="C:cell envelope"/>
    <property type="evidence" value="ECO:0007669"/>
    <property type="project" value="UniProtKB-SubCell"/>
</dbReference>
<dbReference type="PANTHER" id="PTHR30290:SF10">
    <property type="entry name" value="PERIPLASMIC OLIGOPEPTIDE-BINDING PROTEIN-RELATED"/>
    <property type="match status" value="1"/>
</dbReference>
<dbReference type="PATRIC" id="fig|197221.4.peg.1530"/>
<dbReference type="STRING" id="197221.gene:10748057"/>
<dbReference type="PROSITE" id="PS51257">
    <property type="entry name" value="PROKAR_LIPOPROTEIN"/>
    <property type="match status" value="1"/>
</dbReference>
<dbReference type="PANTHER" id="PTHR30290">
    <property type="entry name" value="PERIPLASMIC BINDING COMPONENT OF ABC TRANSPORTER"/>
    <property type="match status" value="1"/>
</dbReference>
<dbReference type="SUPFAM" id="SSF53850">
    <property type="entry name" value="Periplasmic binding protein-like II"/>
    <property type="match status" value="1"/>
</dbReference>
<protein>
    <submittedName>
        <fullName evidence="6">Periplasmic oligopeptide-binding protein of oligopeptide ABC transporter</fullName>
    </submittedName>
</protein>
<dbReference type="GO" id="GO:1904680">
    <property type="term" value="F:peptide transmembrane transporter activity"/>
    <property type="evidence" value="ECO:0007669"/>
    <property type="project" value="TreeGrafter"/>
</dbReference>
<dbReference type="InterPro" id="IPR000914">
    <property type="entry name" value="SBP_5_dom"/>
</dbReference>
<evidence type="ECO:0000256" key="2">
    <source>
        <dbReference type="ARBA" id="ARBA00005695"/>
    </source>
</evidence>
<reference evidence="6 7" key="1">
    <citation type="journal article" date="2002" name="DNA Res.">
        <title>Complete genome structure of the thermophilic cyanobacterium Thermosynechococcus elongatus BP-1.</title>
        <authorList>
            <person name="Nakamura Y."/>
            <person name="Kaneko T."/>
            <person name="Sato S."/>
            <person name="Ikeuchi M."/>
            <person name="Katoh H."/>
            <person name="Sasamoto S."/>
            <person name="Watanabe A."/>
            <person name="Iriguchi M."/>
            <person name="Kawashima K."/>
            <person name="Kimura T."/>
            <person name="Kishida Y."/>
            <person name="Kiyokawa C."/>
            <person name="Kohara M."/>
            <person name="Matsumoto M."/>
            <person name="Matsuno A."/>
            <person name="Nakazaki N."/>
            <person name="Shimpo S."/>
            <person name="Sugimoto M."/>
            <person name="Takeuchi C."/>
            <person name="Yamada M."/>
            <person name="Tabata S."/>
        </authorList>
    </citation>
    <scope>NUCLEOTIDE SEQUENCE [LARGE SCALE GENOMIC DNA]</scope>
    <source>
        <strain evidence="7">IAM M-273 / NIES-2133 / BP-1</strain>
    </source>
</reference>
<dbReference type="eggNOG" id="COG0747">
    <property type="taxonomic scope" value="Bacteria"/>
</dbReference>
<dbReference type="GO" id="GO:0042597">
    <property type="term" value="C:periplasmic space"/>
    <property type="evidence" value="ECO:0007669"/>
    <property type="project" value="UniProtKB-ARBA"/>
</dbReference>
<dbReference type="PIRSF" id="PIRSF002741">
    <property type="entry name" value="MppA"/>
    <property type="match status" value="1"/>
</dbReference>
<dbReference type="CDD" id="cd08519">
    <property type="entry name" value="PBP2_NikA_DppA_OppA_like_20"/>
    <property type="match status" value="1"/>
</dbReference>
<evidence type="ECO:0000259" key="5">
    <source>
        <dbReference type="Pfam" id="PF00496"/>
    </source>
</evidence>
<keyword evidence="3" id="KW-0813">Transport</keyword>
<evidence type="ECO:0000256" key="1">
    <source>
        <dbReference type="ARBA" id="ARBA00004196"/>
    </source>
</evidence>
<evidence type="ECO:0000256" key="4">
    <source>
        <dbReference type="ARBA" id="ARBA00022729"/>
    </source>
</evidence>
<proteinExistence type="inferred from homology"/>
<sequence>MMYRAGVSVAQRLLRGCLVLLLSLLLVACGGEGSHQGDASIVIGTTARLRTLDPADAYENLAGLLLFNLGDRLYTYKGNDLIPQLATALPEVSDDGLTYRIPLRRGVYFHDGTPFNAAAMAFSLQRFISSGGQPASLLAGRVKEIKAIADDLLEIRLREPFVAFPHLLAFSGLCAVSPTAYGAAGNRFLPTQFVGTGPYRLAAYRTDGVRLEPFADYWGTKPENAGIRVQIFSSSANLYNAFRTGAVDVAIGALDPNQIRALKTQAPTRHWQVITGAGNAVTVLSINMRQPPWDQLAARQVLAASVNRQRLVERVFLGEAEPLYSLVPSVFPVSEPVFRDRYGDGHSSQIEHWLQKTTISAQQPLVVNLWYRANVPSNVLAATVLKASLERDLGDRVQVQLDSADAATIYRNLESGAYPLVLLDWYGDFYDADNYLEPFLSCDRGSVATGCERGASAAWGSFFYSPEANDLIAASRREANPQRRGALLRQLQELNAEAVAFLPLWQSETTLFAQPPLRGLALDVNQLFAFAPLRKDQ</sequence>
<dbReference type="EMBL" id="BA000039">
    <property type="protein sequence ID" value="BAC09010.1"/>
    <property type="molecule type" value="Genomic_DNA"/>
</dbReference>
<dbReference type="Proteomes" id="UP000000440">
    <property type="component" value="Chromosome"/>
</dbReference>
<gene>
    <name evidence="6" type="ordered locus">tll1458</name>
</gene>
<keyword evidence="4" id="KW-0732">Signal</keyword>
<name>Q8DIX3_THEVB</name>
<dbReference type="GO" id="GO:0043190">
    <property type="term" value="C:ATP-binding cassette (ABC) transporter complex"/>
    <property type="evidence" value="ECO:0007669"/>
    <property type="project" value="InterPro"/>
</dbReference>
<organism evidence="6 7">
    <name type="scientific">Thermosynechococcus vestitus (strain NIES-2133 / IAM M-273 / BP-1)</name>
    <dbReference type="NCBI Taxonomy" id="197221"/>
    <lineage>
        <taxon>Bacteria</taxon>
        <taxon>Bacillati</taxon>
        <taxon>Cyanobacteriota</taxon>
        <taxon>Cyanophyceae</taxon>
        <taxon>Acaryochloridales</taxon>
        <taxon>Thermosynechococcaceae</taxon>
        <taxon>Thermosynechococcus</taxon>
    </lineage>
</organism>
<accession>Q8DIX3</accession>
<evidence type="ECO:0000313" key="7">
    <source>
        <dbReference type="Proteomes" id="UP000000440"/>
    </source>
</evidence>
<dbReference type="InterPro" id="IPR030678">
    <property type="entry name" value="Peptide/Ni-bd"/>
</dbReference>
<evidence type="ECO:0000256" key="3">
    <source>
        <dbReference type="ARBA" id="ARBA00022448"/>
    </source>
</evidence>